<dbReference type="RefSeq" id="WP_068652422.1">
    <property type="nucleotide sequence ID" value="NZ_CP043611.1"/>
</dbReference>
<dbReference type="AlphaFoldDB" id="A0A168KEX2"/>
<dbReference type="PROSITE" id="PS51257">
    <property type="entry name" value="PROKAR_LIPOPROTEIN"/>
    <property type="match status" value="1"/>
</dbReference>
<sequence>MKSIGYLLIFFLVTIIFGGCNNTSSKDFIAELKPQHSNYKLHLFYVNGSTSNEMKEVQDFIHSNPTILDNTEMNAHDSSDGLKRKLKKIGVETLPMYVLLNKEGIVYTSPFLSEMKSLIKEELEVK</sequence>
<dbReference type="EMBL" id="LVJI01000043">
    <property type="protein sequence ID" value="OAB41919.1"/>
    <property type="molecule type" value="Genomic_DNA"/>
</dbReference>
<evidence type="ECO:0000313" key="1">
    <source>
        <dbReference type="EMBL" id="OAB41919.1"/>
    </source>
</evidence>
<dbReference type="Proteomes" id="UP000077355">
    <property type="component" value="Unassembled WGS sequence"/>
</dbReference>
<comment type="caution">
    <text evidence="1">The sequence shown here is derived from an EMBL/GenBank/DDBJ whole genome shotgun (WGS) entry which is preliminary data.</text>
</comment>
<gene>
    <name evidence="1" type="ORF">PBAT_20520</name>
</gene>
<reference evidence="1 2" key="1">
    <citation type="submission" date="2016-03" db="EMBL/GenBank/DDBJ databases">
        <title>Draft genome sequence of Paenibacillus antarcticus CECT 5836.</title>
        <authorList>
            <person name="Shin S.-K."/>
            <person name="Yi H."/>
        </authorList>
    </citation>
    <scope>NUCLEOTIDE SEQUENCE [LARGE SCALE GENOMIC DNA]</scope>
    <source>
        <strain evidence="1 2">CECT 5836</strain>
    </source>
</reference>
<organism evidence="1 2">
    <name type="scientific">Paenibacillus antarcticus</name>
    <dbReference type="NCBI Taxonomy" id="253703"/>
    <lineage>
        <taxon>Bacteria</taxon>
        <taxon>Bacillati</taxon>
        <taxon>Bacillota</taxon>
        <taxon>Bacilli</taxon>
        <taxon>Bacillales</taxon>
        <taxon>Paenibacillaceae</taxon>
        <taxon>Paenibacillus</taxon>
    </lineage>
</organism>
<proteinExistence type="predicted"/>
<accession>A0A168KEX2</accession>
<dbReference type="OrthoDB" id="2623670at2"/>
<name>A0A168KEX2_9BACL</name>
<keyword evidence="2" id="KW-1185">Reference proteome</keyword>
<evidence type="ECO:0000313" key="2">
    <source>
        <dbReference type="Proteomes" id="UP000077355"/>
    </source>
</evidence>
<protein>
    <submittedName>
        <fullName evidence="1">Uncharacterized protein</fullName>
    </submittedName>
</protein>